<gene>
    <name evidence="3" type="ORF">GCM10022288_01000</name>
</gene>
<dbReference type="RefSeq" id="WP_344772677.1">
    <property type="nucleotide sequence ID" value="NZ_BAABBX010000001.1"/>
</dbReference>
<dbReference type="Pfam" id="PF13602">
    <property type="entry name" value="ADH_zinc_N_2"/>
    <property type="match status" value="1"/>
</dbReference>
<evidence type="ECO:0000313" key="4">
    <source>
        <dbReference type="Proteomes" id="UP001500213"/>
    </source>
</evidence>
<dbReference type="InterPro" id="IPR036291">
    <property type="entry name" value="NAD(P)-bd_dom_sf"/>
</dbReference>
<protein>
    <submittedName>
        <fullName evidence="3">Zinc-dependent alcohol dehydrogenase family protein</fullName>
    </submittedName>
</protein>
<dbReference type="SUPFAM" id="SSF51735">
    <property type="entry name" value="NAD(P)-binding Rossmann-fold domains"/>
    <property type="match status" value="1"/>
</dbReference>
<feature type="domain" description="Enoyl reductase (ER)" evidence="2">
    <location>
        <begin position="11"/>
        <end position="325"/>
    </location>
</feature>
<sequence length="327" mass="33437">MPRVVVFDEFGGPEVLHIVDEPVVEPAAGEVRVRVEASAVNPLDSMIRAGTSPAPVPLPHARLGVEATGVIDAVGDGVTAVRAGDPVIITAIPDSWVRGSHADYTTVPASTVVPRPAGLDVAEAAASWVGFSTAYGALVEEGRLRRGQRVLISGASGAVGRAAIQIAGELGAVPIAITRRSAKAGELRAAGAAEVIATDRDEVADAVRRLTDGAGVDLVLDLVRGPGQGELVAATRPGGKVVAAGFLDPRPAPDSADGSVEVVDYYGFGRLSDPAVVARMAASLNAGVSRGKLRPAIDTVVPLDDIVAAHRRFEAGAHGGRKIVVMH</sequence>
<reference evidence="4" key="1">
    <citation type="journal article" date="2019" name="Int. J. Syst. Evol. Microbiol.">
        <title>The Global Catalogue of Microorganisms (GCM) 10K type strain sequencing project: providing services to taxonomists for standard genome sequencing and annotation.</title>
        <authorList>
            <consortium name="The Broad Institute Genomics Platform"/>
            <consortium name="The Broad Institute Genome Sequencing Center for Infectious Disease"/>
            <person name="Wu L."/>
            <person name="Ma J."/>
        </authorList>
    </citation>
    <scope>NUCLEOTIDE SEQUENCE [LARGE SCALE GENOMIC DNA]</scope>
    <source>
        <strain evidence="4">JCM 17593</strain>
    </source>
</reference>
<proteinExistence type="predicted"/>
<dbReference type="SMART" id="SM00829">
    <property type="entry name" value="PKS_ER"/>
    <property type="match status" value="1"/>
</dbReference>
<keyword evidence="1" id="KW-0521">NADP</keyword>
<dbReference type="Proteomes" id="UP001500213">
    <property type="component" value="Unassembled WGS sequence"/>
</dbReference>
<evidence type="ECO:0000313" key="3">
    <source>
        <dbReference type="EMBL" id="GAA4182703.1"/>
    </source>
</evidence>
<name>A0ABP8AEJ6_9MICO</name>
<accession>A0ABP8AEJ6</accession>
<keyword evidence="4" id="KW-1185">Reference proteome</keyword>
<organism evidence="3 4">
    <name type="scientific">Gryllotalpicola kribbensis</name>
    <dbReference type="NCBI Taxonomy" id="993084"/>
    <lineage>
        <taxon>Bacteria</taxon>
        <taxon>Bacillati</taxon>
        <taxon>Actinomycetota</taxon>
        <taxon>Actinomycetes</taxon>
        <taxon>Micrococcales</taxon>
        <taxon>Microbacteriaceae</taxon>
        <taxon>Gryllotalpicola</taxon>
    </lineage>
</organism>
<dbReference type="CDD" id="cd08268">
    <property type="entry name" value="MDR2"/>
    <property type="match status" value="1"/>
</dbReference>
<dbReference type="Pfam" id="PF08240">
    <property type="entry name" value="ADH_N"/>
    <property type="match status" value="1"/>
</dbReference>
<dbReference type="InterPro" id="IPR013154">
    <property type="entry name" value="ADH-like_N"/>
</dbReference>
<dbReference type="InterPro" id="IPR020843">
    <property type="entry name" value="ER"/>
</dbReference>
<comment type="caution">
    <text evidence="3">The sequence shown here is derived from an EMBL/GenBank/DDBJ whole genome shotgun (WGS) entry which is preliminary data.</text>
</comment>
<evidence type="ECO:0000259" key="2">
    <source>
        <dbReference type="SMART" id="SM00829"/>
    </source>
</evidence>
<dbReference type="InterPro" id="IPR011032">
    <property type="entry name" value="GroES-like_sf"/>
</dbReference>
<evidence type="ECO:0000256" key="1">
    <source>
        <dbReference type="ARBA" id="ARBA00022857"/>
    </source>
</evidence>
<dbReference type="PANTHER" id="PTHR44154">
    <property type="entry name" value="QUINONE OXIDOREDUCTASE"/>
    <property type="match status" value="1"/>
</dbReference>
<dbReference type="Gene3D" id="3.90.180.10">
    <property type="entry name" value="Medium-chain alcohol dehydrogenases, catalytic domain"/>
    <property type="match status" value="1"/>
</dbReference>
<dbReference type="PANTHER" id="PTHR44154:SF1">
    <property type="entry name" value="QUINONE OXIDOREDUCTASE"/>
    <property type="match status" value="1"/>
</dbReference>
<dbReference type="Gene3D" id="3.40.50.720">
    <property type="entry name" value="NAD(P)-binding Rossmann-like Domain"/>
    <property type="match status" value="1"/>
</dbReference>
<dbReference type="InterPro" id="IPR051603">
    <property type="entry name" value="Zinc-ADH_QOR/CCCR"/>
</dbReference>
<dbReference type="EMBL" id="BAABBX010000001">
    <property type="protein sequence ID" value="GAA4182703.1"/>
    <property type="molecule type" value="Genomic_DNA"/>
</dbReference>
<dbReference type="SUPFAM" id="SSF50129">
    <property type="entry name" value="GroES-like"/>
    <property type="match status" value="1"/>
</dbReference>